<evidence type="ECO:0000256" key="10">
    <source>
        <dbReference type="ARBA" id="ARBA00023235"/>
    </source>
</evidence>
<dbReference type="InterPro" id="IPR042115">
    <property type="entry name" value="PriA_3primeBD_sf"/>
</dbReference>
<dbReference type="Proteomes" id="UP001163328">
    <property type="component" value="Chromosome"/>
</dbReference>
<comment type="cofactor">
    <cofactor evidence="11">
        <name>Zn(2+)</name>
        <dbReference type="ChEBI" id="CHEBI:29105"/>
    </cofactor>
    <text evidence="11">Binds 2 zinc ions per subunit.</text>
</comment>
<evidence type="ECO:0000256" key="5">
    <source>
        <dbReference type="ARBA" id="ARBA00022801"/>
    </source>
</evidence>
<dbReference type="InterPro" id="IPR041222">
    <property type="entry name" value="PriA_3primeBD"/>
</dbReference>
<evidence type="ECO:0000256" key="1">
    <source>
        <dbReference type="ARBA" id="ARBA00022515"/>
    </source>
</evidence>
<dbReference type="RefSeq" id="WP_264434669.1">
    <property type="nucleotide sequence ID" value="NZ_CP081495.1"/>
</dbReference>
<evidence type="ECO:0000259" key="12">
    <source>
        <dbReference type="PROSITE" id="PS51192"/>
    </source>
</evidence>
<dbReference type="SUPFAM" id="SSF52540">
    <property type="entry name" value="P-loop containing nucleoside triphosphate hydrolases"/>
    <property type="match status" value="1"/>
</dbReference>
<keyword evidence="6 11" id="KW-0347">Helicase</keyword>
<feature type="binding site" evidence="11">
    <location>
        <position position="535"/>
    </location>
    <ligand>
        <name>Zn(2+)</name>
        <dbReference type="ChEBI" id="CHEBI:29105"/>
        <label>2</label>
    </ligand>
</feature>
<accession>A0ABY6M2W6</accession>
<dbReference type="EMBL" id="CP081495">
    <property type="protein sequence ID" value="UYW02172.1"/>
    <property type="molecule type" value="Genomic_DNA"/>
</dbReference>
<dbReference type="Gene3D" id="3.40.1440.60">
    <property type="entry name" value="PriA, 3(prime) DNA-binding domain"/>
    <property type="match status" value="1"/>
</dbReference>
<dbReference type="NCBIfam" id="TIGR00595">
    <property type="entry name" value="priA"/>
    <property type="match status" value="1"/>
</dbReference>
<keyword evidence="2 11" id="KW-0235">DNA replication</keyword>
<evidence type="ECO:0000313" key="15">
    <source>
        <dbReference type="Proteomes" id="UP001163328"/>
    </source>
</evidence>
<dbReference type="PANTHER" id="PTHR30580">
    <property type="entry name" value="PRIMOSOMAL PROTEIN N"/>
    <property type="match status" value="1"/>
</dbReference>
<organism evidence="14 15">
    <name type="scientific">Flavobacterium agricola</name>
    <dbReference type="NCBI Taxonomy" id="2870839"/>
    <lineage>
        <taxon>Bacteria</taxon>
        <taxon>Pseudomonadati</taxon>
        <taxon>Bacteroidota</taxon>
        <taxon>Flavobacteriia</taxon>
        <taxon>Flavobacteriales</taxon>
        <taxon>Flavobacteriaceae</taxon>
        <taxon>Flavobacterium</taxon>
    </lineage>
</organism>
<keyword evidence="5 11" id="KW-0378">Hydrolase</keyword>
<evidence type="ECO:0000256" key="3">
    <source>
        <dbReference type="ARBA" id="ARBA00022723"/>
    </source>
</evidence>
<keyword evidence="3 11" id="KW-0479">Metal-binding</keyword>
<evidence type="ECO:0000256" key="8">
    <source>
        <dbReference type="ARBA" id="ARBA00022840"/>
    </source>
</evidence>
<dbReference type="Pfam" id="PF18319">
    <property type="entry name" value="Zn_ribbon_PriA"/>
    <property type="match status" value="1"/>
</dbReference>
<dbReference type="Pfam" id="PF00270">
    <property type="entry name" value="DEAD"/>
    <property type="match status" value="1"/>
</dbReference>
<dbReference type="PANTHER" id="PTHR30580:SF0">
    <property type="entry name" value="PRIMOSOMAL PROTEIN N"/>
    <property type="match status" value="1"/>
</dbReference>
<dbReference type="InterPro" id="IPR014001">
    <property type="entry name" value="Helicase_ATP-bd"/>
</dbReference>
<feature type="binding site" evidence="11">
    <location>
        <position position="563"/>
    </location>
    <ligand>
        <name>Zn(2+)</name>
        <dbReference type="ChEBI" id="CHEBI:29105"/>
        <label>1</label>
    </ligand>
</feature>
<dbReference type="InterPro" id="IPR040498">
    <property type="entry name" value="PriA_CRR"/>
</dbReference>
<comment type="subunit">
    <text evidence="11">Component of the replication restart primosome.</text>
</comment>
<comment type="catalytic activity">
    <reaction evidence="11">
        <text>Couples ATP hydrolysis with the unwinding of duplex DNA by translocating in the 3'-5' direction.</text>
        <dbReference type="EC" id="5.6.2.4"/>
    </reaction>
</comment>
<dbReference type="InterPro" id="IPR011545">
    <property type="entry name" value="DEAD/DEAH_box_helicase_dom"/>
</dbReference>
<dbReference type="EC" id="5.6.2.4" evidence="11"/>
<feature type="binding site" evidence="11">
    <location>
        <position position="550"/>
    </location>
    <ligand>
        <name>Zn(2+)</name>
        <dbReference type="ChEBI" id="CHEBI:29105"/>
        <label>2</label>
    </ligand>
</feature>
<dbReference type="Gene3D" id="3.40.50.300">
    <property type="entry name" value="P-loop containing nucleotide triphosphate hydrolases"/>
    <property type="match status" value="2"/>
</dbReference>
<dbReference type="InterPro" id="IPR041236">
    <property type="entry name" value="PriA_C"/>
</dbReference>
<dbReference type="CDD" id="cd17929">
    <property type="entry name" value="DEXHc_priA"/>
    <property type="match status" value="1"/>
</dbReference>
<feature type="binding site" evidence="11">
    <location>
        <position position="553"/>
    </location>
    <ligand>
        <name>Zn(2+)</name>
        <dbReference type="ChEBI" id="CHEBI:29105"/>
        <label>2</label>
    </ligand>
</feature>
<dbReference type="Pfam" id="PF17764">
    <property type="entry name" value="PriA_3primeBD"/>
    <property type="match status" value="1"/>
</dbReference>
<keyword evidence="7 11" id="KW-0862">Zinc</keyword>
<dbReference type="PROSITE" id="PS51194">
    <property type="entry name" value="HELICASE_CTER"/>
    <property type="match status" value="1"/>
</dbReference>
<evidence type="ECO:0000256" key="6">
    <source>
        <dbReference type="ARBA" id="ARBA00022806"/>
    </source>
</evidence>
<feature type="binding site" evidence="11">
    <location>
        <position position="532"/>
    </location>
    <ligand>
        <name>Zn(2+)</name>
        <dbReference type="ChEBI" id="CHEBI:29105"/>
        <label>2</label>
    </ligand>
</feature>
<dbReference type="InterPro" id="IPR005259">
    <property type="entry name" value="PriA"/>
</dbReference>
<dbReference type="InterPro" id="IPR001650">
    <property type="entry name" value="Helicase_C-like"/>
</dbReference>
<proteinExistence type="inferred from homology"/>
<evidence type="ECO:0000256" key="9">
    <source>
        <dbReference type="ARBA" id="ARBA00023125"/>
    </source>
</evidence>
<comment type="catalytic activity">
    <reaction evidence="11">
        <text>ATP + H2O = ADP + phosphate + H(+)</text>
        <dbReference type="Rhea" id="RHEA:13065"/>
        <dbReference type="ChEBI" id="CHEBI:15377"/>
        <dbReference type="ChEBI" id="CHEBI:15378"/>
        <dbReference type="ChEBI" id="CHEBI:30616"/>
        <dbReference type="ChEBI" id="CHEBI:43474"/>
        <dbReference type="ChEBI" id="CHEBI:456216"/>
        <dbReference type="EC" id="5.6.2.4"/>
    </reaction>
</comment>
<dbReference type="SMART" id="SM00490">
    <property type="entry name" value="HELICc"/>
    <property type="match status" value="1"/>
</dbReference>
<name>A0ABY6M2W6_9FLAO</name>
<evidence type="ECO:0000259" key="13">
    <source>
        <dbReference type="PROSITE" id="PS51194"/>
    </source>
</evidence>
<evidence type="ECO:0000256" key="4">
    <source>
        <dbReference type="ARBA" id="ARBA00022741"/>
    </source>
</evidence>
<feature type="binding site" evidence="11">
    <location>
        <position position="526"/>
    </location>
    <ligand>
        <name>Zn(2+)</name>
        <dbReference type="ChEBI" id="CHEBI:29105"/>
        <label>1</label>
    </ligand>
</feature>
<dbReference type="InterPro" id="IPR027417">
    <property type="entry name" value="P-loop_NTPase"/>
</dbReference>
<dbReference type="CDD" id="cd18804">
    <property type="entry name" value="SF2_C_priA"/>
    <property type="match status" value="1"/>
</dbReference>
<dbReference type="HAMAP" id="MF_00983">
    <property type="entry name" value="PriA"/>
    <property type="match status" value="1"/>
</dbReference>
<evidence type="ECO:0000256" key="11">
    <source>
        <dbReference type="HAMAP-Rule" id="MF_00983"/>
    </source>
</evidence>
<keyword evidence="1 11" id="KW-0639">Primosome</keyword>
<dbReference type="PROSITE" id="PS51192">
    <property type="entry name" value="HELICASE_ATP_BIND_1"/>
    <property type="match status" value="1"/>
</dbReference>
<evidence type="ECO:0000313" key="14">
    <source>
        <dbReference type="EMBL" id="UYW02172.1"/>
    </source>
</evidence>
<dbReference type="Pfam" id="PF00271">
    <property type="entry name" value="Helicase_C"/>
    <property type="match status" value="1"/>
</dbReference>
<evidence type="ECO:0000256" key="2">
    <source>
        <dbReference type="ARBA" id="ARBA00022705"/>
    </source>
</evidence>
<feature type="binding site" evidence="11">
    <location>
        <position position="566"/>
    </location>
    <ligand>
        <name>Zn(2+)</name>
        <dbReference type="ChEBI" id="CHEBI:29105"/>
        <label>1</label>
    </ligand>
</feature>
<feature type="domain" description="Helicase ATP-binding" evidence="12">
    <location>
        <begin position="291"/>
        <end position="460"/>
    </location>
</feature>
<sequence>MSFFIDVIIPLSLPQTFTYQVTLAEFEFLDSGFRVMVPFGKNKYYTALVTAKHQNALQKYEAKDIFLILDEKPLVTPQQLQLWQFIAAYYMCNIGDVFTAAVPSVFLLQSETVVQINAEEQISIENLTDNEYLIVQALEQQASLKITEIQQILNKKDVFKPVQSLLEKQVITLAETVVEKYKPKQLKYIQLAAEFANDKAGLANLLAMLNRSEKQRQLVLAYYQLIATNKQVLAKDLIEKSQTSSAVLRTMVTKNIFEEYFENQDRVVFDAAVQTQINLSKAQTIALNQIQESFSDHTTTLLHGVTASGKTEIYIKLIEQYLAQNKQILFLLPEIALTTQLVSRLTAYFGNDVAVYHSKYSNNERAEVWQQVLEQSPKAKVVIGARSAIFLPFSNLGLIVIDEEHEQTYKQFDPAPRYHARDTAIMLAHIHQAKVLLGSATPSLETYYNTVQKKYGKVELTKRFNNVVLPDIELIDLTEKYKRKQMIGHFSDKMIDAIRDKLALGEQVIVLQNRRGYSPYVECNACGNVPHCVNCDVSLTYYKFSGNLRCNYCGHTESFVKRCVKCHATDVNTKGFGTEQIESELLEFFPNIKIARMDQDTTRGKNAFEKMLDQFKNKEIDVLVGTQMLAKGLHFDNVTLVCVPNADNMLHIPDFRSHERAFQLLVQVAGRAGRADKKGLVMIQTYNPYHNVIQQVCNNDYLGMYKEQLYERSNFKYPPFYRLIKITLKHKDVQKLKSGSFWLYNALMQQFPNFQILGPEEPAVNKIKNEYIRTILFKISNKEHLGNTKKTLQRTLQSFDSISEYRSIKISLNVDFY</sequence>
<keyword evidence="15" id="KW-1185">Reference proteome</keyword>
<evidence type="ECO:0000256" key="7">
    <source>
        <dbReference type="ARBA" id="ARBA00022833"/>
    </source>
</evidence>
<comment type="similarity">
    <text evidence="11">Belongs to the helicase family. PriA subfamily.</text>
</comment>
<gene>
    <name evidence="11 14" type="primary">priA</name>
    <name evidence="14" type="ORF">K5I29_04520</name>
</gene>
<comment type="function">
    <text evidence="11">Initiates the restart of stalled replication forks, which reloads the replicative helicase on sites other than the origin of replication. Recognizes and binds to abandoned replication forks and remodels them to uncover a helicase loading site. Promotes assembly of the primosome at these replication forks.</text>
</comment>
<keyword evidence="10 11" id="KW-0413">Isomerase</keyword>
<feature type="binding site" evidence="11">
    <location>
        <position position="523"/>
    </location>
    <ligand>
        <name>Zn(2+)</name>
        <dbReference type="ChEBI" id="CHEBI:29105"/>
        <label>1</label>
    </ligand>
</feature>
<dbReference type="Pfam" id="PF18074">
    <property type="entry name" value="PriA_C"/>
    <property type="match status" value="1"/>
</dbReference>
<reference evidence="14" key="1">
    <citation type="submission" date="2021-08" db="EMBL/GenBank/DDBJ databases">
        <title>Flavobacterium sp. strain CC-SYL302.</title>
        <authorList>
            <person name="Lin S.-Y."/>
            <person name="Lee T.-H."/>
            <person name="Young C.-C."/>
        </authorList>
    </citation>
    <scope>NUCLEOTIDE SEQUENCE</scope>
    <source>
        <strain evidence="14">CC-SYL302</strain>
    </source>
</reference>
<keyword evidence="9 11" id="KW-0238">DNA-binding</keyword>
<feature type="domain" description="Helicase C-terminal" evidence="13">
    <location>
        <begin position="555"/>
        <end position="713"/>
    </location>
</feature>
<keyword evidence="4 11" id="KW-0547">Nucleotide-binding</keyword>
<keyword evidence="8 11" id="KW-0067">ATP-binding</keyword>
<dbReference type="SMART" id="SM00487">
    <property type="entry name" value="DEXDc"/>
    <property type="match status" value="1"/>
</dbReference>
<protein>
    <recommendedName>
        <fullName evidence="11">Replication restart protein PriA</fullName>
    </recommendedName>
    <alternativeName>
        <fullName evidence="11">ATP-dependent DNA helicase PriA</fullName>
        <ecNumber evidence="11">5.6.2.4</ecNumber>
    </alternativeName>
    <alternativeName>
        <fullName evidence="11">DNA 3'-5' helicase PriA</fullName>
    </alternativeName>
</protein>